<dbReference type="Proteomes" id="UP000016584">
    <property type="component" value="Unassembled WGS sequence"/>
</dbReference>
<protein>
    <recommendedName>
        <fullName evidence="2">HIT domain-containing protein</fullName>
    </recommendedName>
</protein>
<comment type="caution">
    <text evidence="3">The sequence shown here is derived from an EMBL/GenBank/DDBJ whole genome shotgun (WGS) entry which is preliminary data.</text>
</comment>
<evidence type="ECO:0000259" key="2">
    <source>
        <dbReference type="PROSITE" id="PS51084"/>
    </source>
</evidence>
<dbReference type="InterPro" id="IPR036265">
    <property type="entry name" value="HIT-like_sf"/>
</dbReference>
<reference evidence="3 4" key="1">
    <citation type="journal article" date="2013" name="Genome Announc.">
        <title>The Draft Genome Sequence of Sphingomonas paucimobilis Strain HER1398 (Proteobacteria), Host to the Giant PAU Phage, Indicates That It Is a Member of the Genus Sphingobacterium (Bacteroidetes).</title>
        <authorList>
            <person name="White R.A.III."/>
            <person name="Suttle C.A."/>
        </authorList>
    </citation>
    <scope>NUCLEOTIDE SEQUENCE [LARGE SCALE GENOMIC DNA]</scope>
    <source>
        <strain evidence="3 4">HER1398</strain>
    </source>
</reference>
<evidence type="ECO:0000313" key="4">
    <source>
        <dbReference type="Proteomes" id="UP000016584"/>
    </source>
</evidence>
<dbReference type="Gene3D" id="3.30.428.10">
    <property type="entry name" value="HIT-like"/>
    <property type="match status" value="1"/>
</dbReference>
<dbReference type="eggNOG" id="COG0537">
    <property type="taxonomic scope" value="Bacteria"/>
</dbReference>
<dbReference type="AlphaFoldDB" id="U2HU60"/>
<proteinExistence type="predicted"/>
<dbReference type="GO" id="GO:0003824">
    <property type="term" value="F:catalytic activity"/>
    <property type="evidence" value="ECO:0007669"/>
    <property type="project" value="InterPro"/>
</dbReference>
<name>U2HU60_9SPHI</name>
<dbReference type="STRING" id="1346330.M472_08565"/>
<feature type="domain" description="HIT" evidence="2">
    <location>
        <begin position="1"/>
        <end position="108"/>
    </location>
</feature>
<dbReference type="PROSITE" id="PS51084">
    <property type="entry name" value="HIT_2"/>
    <property type="match status" value="1"/>
</dbReference>
<dbReference type="PANTHER" id="PTHR42997">
    <property type="entry name" value="HIT FAMILY HYDROLASE"/>
    <property type="match status" value="1"/>
</dbReference>
<dbReference type="EMBL" id="ATDL01000015">
    <property type="protein sequence ID" value="ERJ58820.1"/>
    <property type="molecule type" value="Genomic_DNA"/>
</dbReference>
<keyword evidence="4" id="KW-1185">Reference proteome</keyword>
<dbReference type="InterPro" id="IPR052908">
    <property type="entry name" value="AP-4-A_phosphorylase"/>
</dbReference>
<dbReference type="InterPro" id="IPR011146">
    <property type="entry name" value="HIT-like"/>
</dbReference>
<dbReference type="PATRIC" id="fig|1346330.5.peg.2151"/>
<feature type="short sequence motif" description="Histidine triad motif" evidence="1">
    <location>
        <begin position="93"/>
        <end position="97"/>
    </location>
</feature>
<dbReference type="RefSeq" id="WP_021070313.1">
    <property type="nucleotide sequence ID" value="NZ_ATDL01000015.1"/>
</dbReference>
<evidence type="ECO:0000256" key="1">
    <source>
        <dbReference type="PROSITE-ProRule" id="PRU00464"/>
    </source>
</evidence>
<accession>U2HU60</accession>
<sequence>MGINSFFEIGKNRHIGETGYFFLIRDGFPVSPGHTLIISKSLRRDYFELTVDEKTDLDNAIMLAKSLIETEFTPDGYNIGMNCGEMAGQTVFHFHCHLIPRYAGDMENPRGGVRHCIAGKGAY</sequence>
<dbReference type="PANTHER" id="PTHR42997:SF1">
    <property type="entry name" value="AP-4-A PHOSPHORYLASE"/>
    <property type="match status" value="1"/>
</dbReference>
<organism evidence="3 4">
    <name type="scientific">Sphingobacterium paucimobilis HER1398</name>
    <dbReference type="NCBI Taxonomy" id="1346330"/>
    <lineage>
        <taxon>Bacteria</taxon>
        <taxon>Pseudomonadati</taxon>
        <taxon>Bacteroidota</taxon>
        <taxon>Sphingobacteriia</taxon>
        <taxon>Sphingobacteriales</taxon>
        <taxon>Sphingobacteriaceae</taxon>
        <taxon>Sphingobacterium</taxon>
    </lineage>
</organism>
<dbReference type="Pfam" id="PF01230">
    <property type="entry name" value="HIT"/>
    <property type="match status" value="1"/>
</dbReference>
<dbReference type="SUPFAM" id="SSF54197">
    <property type="entry name" value="HIT-like"/>
    <property type="match status" value="1"/>
</dbReference>
<gene>
    <name evidence="3" type="ORF">M472_08565</name>
</gene>
<evidence type="ECO:0000313" key="3">
    <source>
        <dbReference type="EMBL" id="ERJ58820.1"/>
    </source>
</evidence>